<evidence type="ECO:0000259" key="3">
    <source>
        <dbReference type="SMART" id="SM00331"/>
    </source>
</evidence>
<dbReference type="InterPro" id="IPR036457">
    <property type="entry name" value="PPM-type-like_dom_sf"/>
</dbReference>
<gene>
    <name evidence="4" type="ORF">CH357_13520</name>
</gene>
<evidence type="ECO:0000256" key="2">
    <source>
        <dbReference type="SAM" id="Phobius"/>
    </source>
</evidence>
<dbReference type="InterPro" id="IPR052016">
    <property type="entry name" value="Bact_Sigma-Reg"/>
</dbReference>
<organism evidence="4 5">
    <name type="scientific">Leptospira hartskeerlii</name>
    <dbReference type="NCBI Taxonomy" id="2023177"/>
    <lineage>
        <taxon>Bacteria</taxon>
        <taxon>Pseudomonadati</taxon>
        <taxon>Spirochaetota</taxon>
        <taxon>Spirochaetia</taxon>
        <taxon>Leptospirales</taxon>
        <taxon>Leptospiraceae</taxon>
        <taxon>Leptospira</taxon>
    </lineage>
</organism>
<dbReference type="InterPro" id="IPR011990">
    <property type="entry name" value="TPR-like_helical_dom_sf"/>
</dbReference>
<keyword evidence="2" id="KW-0472">Membrane</keyword>
<reference evidence="4 5" key="1">
    <citation type="submission" date="2017-07" db="EMBL/GenBank/DDBJ databases">
        <title>Leptospira spp. isolated from tropical soils.</title>
        <authorList>
            <person name="Thibeaux R."/>
            <person name="Iraola G."/>
            <person name="Ferres I."/>
            <person name="Bierque E."/>
            <person name="Girault D."/>
            <person name="Soupe-Gilbert M.-E."/>
            <person name="Picardeau M."/>
            <person name="Goarant C."/>
        </authorList>
    </citation>
    <scope>NUCLEOTIDE SEQUENCE [LARGE SCALE GENOMIC DNA]</scope>
    <source>
        <strain evidence="4 5">MCA1-C-A1</strain>
    </source>
</reference>
<sequence>MSYTSSRAGSFQNKWNSILGFFKKDPDREVYKKEYVEDLKRQTRSIQYPGAVLAMFVWLGFAFGTDQKLHPEFPELFYFRIGFSLVGLLSLIFLLLDTLFKIPTRRYSLEMAYAFIAYLLLCTSFFTGRIADDPNYVSGLQIALMCIVFIPLPKNSYFVFLILSLISFVSSVLIYSPNLSTPQAAYSMQNLGIAFLLTLVFSVILERYRFVSFVSRFKIQESNREISEKMLQIQALKEKQDGDYFLTALLLSPLIKLDNSENSAVKVEFLLDQYKKFSFKEKDYELGGDFLSAYIVKIQDRDYTAFINGDAMGKSIQGAGGALVLGSVFNSIISRTRLSPEVQSKSPERWLKEAFIDLQNVFETFDGFMLISAVLGIVEHSTGAMYYINAEHPWPVLYRDGKAMFLGAESNIRKLGISEMFGTKIQVQTFRMLPGDTIFCGSDGRDDLVLEEDFSGKRIMNEDETIFLASVEESGGELKTIRRSLISRGKLSDDLSILSISYNPSRNPYAEDKKSIMEAESSFQKGNTKEAIRILEEGLKKSGTVGERYFPQVARLLSKWYDKISEFKKAAEWAEKSVSWDPSETELLFYSSILWKKAYTQKKDTEYLKSAAELGEKLRVRSPNHLKNLINLSDIYRLLGNSFRAKKLLDEAFTLAPDDPKIAELKKRL</sequence>
<accession>A0A2M9XBZ2</accession>
<dbReference type="InterPro" id="IPR019734">
    <property type="entry name" value="TPR_rpt"/>
</dbReference>
<evidence type="ECO:0000256" key="1">
    <source>
        <dbReference type="ARBA" id="ARBA00022801"/>
    </source>
</evidence>
<keyword evidence="2" id="KW-0812">Transmembrane</keyword>
<dbReference type="SUPFAM" id="SSF48452">
    <property type="entry name" value="TPR-like"/>
    <property type="match status" value="1"/>
</dbReference>
<dbReference type="PANTHER" id="PTHR43156">
    <property type="entry name" value="STAGE II SPORULATION PROTEIN E-RELATED"/>
    <property type="match status" value="1"/>
</dbReference>
<proteinExistence type="predicted"/>
<feature type="transmembrane region" description="Helical" evidence="2">
    <location>
        <begin position="157"/>
        <end position="176"/>
    </location>
</feature>
<feature type="transmembrane region" description="Helical" evidence="2">
    <location>
        <begin position="112"/>
        <end position="130"/>
    </location>
</feature>
<dbReference type="Proteomes" id="UP000232196">
    <property type="component" value="Unassembled WGS sequence"/>
</dbReference>
<protein>
    <submittedName>
        <fullName evidence="4">Stage II sporulation protein E</fullName>
    </submittedName>
</protein>
<evidence type="ECO:0000313" key="5">
    <source>
        <dbReference type="Proteomes" id="UP000232196"/>
    </source>
</evidence>
<dbReference type="Gene3D" id="3.60.40.10">
    <property type="entry name" value="PPM-type phosphatase domain"/>
    <property type="match status" value="1"/>
</dbReference>
<comment type="caution">
    <text evidence="4">The sequence shown here is derived from an EMBL/GenBank/DDBJ whole genome shotgun (WGS) entry which is preliminary data.</text>
</comment>
<feature type="domain" description="PPM-type phosphatase" evidence="3">
    <location>
        <begin position="271"/>
        <end position="502"/>
    </location>
</feature>
<feature type="transmembrane region" description="Helical" evidence="2">
    <location>
        <begin position="77"/>
        <end position="100"/>
    </location>
</feature>
<dbReference type="SMART" id="SM00331">
    <property type="entry name" value="PP2C_SIG"/>
    <property type="match status" value="1"/>
</dbReference>
<keyword evidence="1" id="KW-0378">Hydrolase</keyword>
<keyword evidence="2" id="KW-1133">Transmembrane helix</keyword>
<dbReference type="SUPFAM" id="SSF81606">
    <property type="entry name" value="PP2C-like"/>
    <property type="match status" value="1"/>
</dbReference>
<dbReference type="GO" id="GO:0016791">
    <property type="term" value="F:phosphatase activity"/>
    <property type="evidence" value="ECO:0007669"/>
    <property type="project" value="TreeGrafter"/>
</dbReference>
<dbReference type="Pfam" id="PF13181">
    <property type="entry name" value="TPR_8"/>
    <property type="match status" value="1"/>
</dbReference>
<dbReference type="Gene3D" id="1.25.40.10">
    <property type="entry name" value="Tetratricopeptide repeat domain"/>
    <property type="match status" value="1"/>
</dbReference>
<name>A0A2M9XBZ2_9LEPT</name>
<dbReference type="EMBL" id="NPDN01000006">
    <property type="protein sequence ID" value="PJZ25217.1"/>
    <property type="molecule type" value="Genomic_DNA"/>
</dbReference>
<dbReference type="Pfam" id="PF07228">
    <property type="entry name" value="SpoIIE"/>
    <property type="match status" value="1"/>
</dbReference>
<dbReference type="RefSeq" id="WP_100707285.1">
    <property type="nucleotide sequence ID" value="NZ_NPDL01000005.1"/>
</dbReference>
<dbReference type="AlphaFoldDB" id="A0A2M9XBZ2"/>
<keyword evidence="5" id="KW-1185">Reference proteome</keyword>
<feature type="transmembrane region" description="Helical" evidence="2">
    <location>
        <begin position="48"/>
        <end position="65"/>
    </location>
</feature>
<evidence type="ECO:0000313" key="4">
    <source>
        <dbReference type="EMBL" id="PJZ25217.1"/>
    </source>
</evidence>
<dbReference type="OrthoDB" id="341979at2"/>
<feature type="transmembrane region" description="Helical" evidence="2">
    <location>
        <begin position="188"/>
        <end position="208"/>
    </location>
</feature>
<dbReference type="PANTHER" id="PTHR43156:SF2">
    <property type="entry name" value="STAGE II SPORULATION PROTEIN E"/>
    <property type="match status" value="1"/>
</dbReference>
<dbReference type="InterPro" id="IPR001932">
    <property type="entry name" value="PPM-type_phosphatase-like_dom"/>
</dbReference>